<feature type="compositionally biased region" description="Low complexity" evidence="4">
    <location>
        <begin position="41"/>
        <end position="59"/>
    </location>
</feature>
<comment type="caution">
    <text evidence="6">The sequence shown here is derived from an EMBL/GenBank/DDBJ whole genome shotgun (WGS) entry which is preliminary data.</text>
</comment>
<reference evidence="6" key="1">
    <citation type="submission" date="2020-05" db="EMBL/GenBank/DDBJ databases">
        <title>WGS assembly of Panicum virgatum.</title>
        <authorList>
            <person name="Lovell J.T."/>
            <person name="Jenkins J."/>
            <person name="Shu S."/>
            <person name="Juenger T.E."/>
            <person name="Schmutz J."/>
        </authorList>
    </citation>
    <scope>NUCLEOTIDE SEQUENCE</scope>
    <source>
        <strain evidence="6">AP13</strain>
    </source>
</reference>
<accession>A0A8T0TPJ0</accession>
<evidence type="ECO:0000256" key="3">
    <source>
        <dbReference type="PROSITE-ProRule" id="PRU01191"/>
    </source>
</evidence>
<gene>
    <name evidence="6" type="ORF">PVAP13_4KG306300</name>
</gene>
<feature type="signal peptide" evidence="5">
    <location>
        <begin position="1"/>
        <end position="17"/>
    </location>
</feature>
<comment type="caution">
    <text evidence="3">Lacks conserved residue(s) required for the propagation of feature annotation.</text>
</comment>
<dbReference type="Proteomes" id="UP000823388">
    <property type="component" value="Chromosome 4K"/>
</dbReference>
<keyword evidence="5" id="KW-0732">Signal</keyword>
<evidence type="ECO:0000256" key="5">
    <source>
        <dbReference type="SAM" id="SignalP"/>
    </source>
</evidence>
<evidence type="ECO:0000256" key="4">
    <source>
        <dbReference type="SAM" id="MobiDB-lite"/>
    </source>
</evidence>
<proteinExistence type="inferred from homology"/>
<evidence type="ECO:0000256" key="2">
    <source>
        <dbReference type="ARBA" id="ARBA00023163"/>
    </source>
</evidence>
<keyword evidence="7" id="KW-1185">Reference proteome</keyword>
<dbReference type="PROSITE" id="PS50985">
    <property type="entry name" value="GRAS"/>
    <property type="match status" value="1"/>
</dbReference>
<protein>
    <submittedName>
        <fullName evidence="6">Uncharacterized protein</fullName>
    </submittedName>
</protein>
<feature type="chain" id="PRO_5035936701" evidence="5">
    <location>
        <begin position="18"/>
        <end position="456"/>
    </location>
</feature>
<feature type="region of interest" description="SAW" evidence="3">
    <location>
        <begin position="383"/>
        <end position="456"/>
    </location>
</feature>
<evidence type="ECO:0000256" key="1">
    <source>
        <dbReference type="ARBA" id="ARBA00023015"/>
    </source>
</evidence>
<sequence length="456" mass="48112">MHALLLLHPLMLLACHRRRLRPPLLRGLAPPGTAEAMLGSLHHHSSSSSDTDNNNDNKSSGGGGGGVLAAAAAPSARDLVLASADLLQRGDLPAARRAAGVLLSAASPRADAADRLAYHFARALALRADAAGRVVAPAGLVPAARPASSAAYLAFNQIAPFLRFAHLTANQAILDAVEGARRVHILDLDAAHGVQWPPLLQAIAERADPAAGPPEVRITGAGADRDTLLRTGSRLRAFARSIQLPFHFTPLLLSSAATQHQPVAGGSTTTASSEATTSLDLHPDETLAVNCIMFLHKLGGQDEVAAFLKWVKAMAPAVVTIAERETVGGGYDRIDDLPQRAAVAMDHYSAVFEALEATVPPGSRERLAVEQEVLGREIEAALGPAGGRWWRGLERWGAAARAAGFAARPLSAFAVSQARLLLRLHYPSEGYLLQEARGACFLGWQTRPLLSVSSWQ</sequence>
<dbReference type="AlphaFoldDB" id="A0A8T0TPJ0"/>
<evidence type="ECO:0000313" key="6">
    <source>
        <dbReference type="EMBL" id="KAG2612770.1"/>
    </source>
</evidence>
<keyword evidence="2" id="KW-0804">Transcription</keyword>
<feature type="short sequence motif" description="VHIID" evidence="3">
    <location>
        <begin position="183"/>
        <end position="187"/>
    </location>
</feature>
<dbReference type="PANTHER" id="PTHR31636">
    <property type="entry name" value="OSJNBA0084A10.13 PROTEIN-RELATED"/>
    <property type="match status" value="1"/>
</dbReference>
<dbReference type="EMBL" id="CM029043">
    <property type="protein sequence ID" value="KAG2612770.1"/>
    <property type="molecule type" value="Genomic_DNA"/>
</dbReference>
<feature type="region of interest" description="Disordered" evidence="4">
    <location>
        <begin position="41"/>
        <end position="69"/>
    </location>
</feature>
<evidence type="ECO:0000313" key="7">
    <source>
        <dbReference type="Proteomes" id="UP000823388"/>
    </source>
</evidence>
<name>A0A8T0TPJ0_PANVG</name>
<organism evidence="6 7">
    <name type="scientific">Panicum virgatum</name>
    <name type="common">Blackwell switchgrass</name>
    <dbReference type="NCBI Taxonomy" id="38727"/>
    <lineage>
        <taxon>Eukaryota</taxon>
        <taxon>Viridiplantae</taxon>
        <taxon>Streptophyta</taxon>
        <taxon>Embryophyta</taxon>
        <taxon>Tracheophyta</taxon>
        <taxon>Spermatophyta</taxon>
        <taxon>Magnoliopsida</taxon>
        <taxon>Liliopsida</taxon>
        <taxon>Poales</taxon>
        <taxon>Poaceae</taxon>
        <taxon>PACMAD clade</taxon>
        <taxon>Panicoideae</taxon>
        <taxon>Panicodae</taxon>
        <taxon>Paniceae</taxon>
        <taxon>Panicinae</taxon>
        <taxon>Panicum</taxon>
        <taxon>Panicum sect. Hiantes</taxon>
    </lineage>
</organism>
<keyword evidence="1" id="KW-0805">Transcription regulation</keyword>
<comment type="similarity">
    <text evidence="3">Belongs to the GRAS family.</text>
</comment>
<dbReference type="Pfam" id="PF03514">
    <property type="entry name" value="GRAS"/>
    <property type="match status" value="1"/>
</dbReference>
<dbReference type="InterPro" id="IPR005202">
    <property type="entry name" value="TF_GRAS"/>
</dbReference>